<feature type="coiled-coil region" evidence="1">
    <location>
        <begin position="324"/>
        <end position="443"/>
    </location>
</feature>
<keyword evidence="1" id="KW-0175">Coiled coil</keyword>
<name>A0AAN8IEZ9_TRICO</name>
<evidence type="ECO:0000259" key="4">
    <source>
        <dbReference type="Pfam" id="PF24615"/>
    </source>
</evidence>
<evidence type="ECO:0000256" key="1">
    <source>
        <dbReference type="SAM" id="Coils"/>
    </source>
</evidence>
<feature type="coiled-coil region" evidence="1">
    <location>
        <begin position="483"/>
        <end position="517"/>
    </location>
</feature>
<proteinExistence type="predicted"/>
<evidence type="ECO:0000313" key="6">
    <source>
        <dbReference type="Proteomes" id="UP001331761"/>
    </source>
</evidence>
<organism evidence="5 6">
    <name type="scientific">Trichostrongylus colubriformis</name>
    <name type="common">Black scour worm</name>
    <dbReference type="NCBI Taxonomy" id="6319"/>
    <lineage>
        <taxon>Eukaryota</taxon>
        <taxon>Metazoa</taxon>
        <taxon>Ecdysozoa</taxon>
        <taxon>Nematoda</taxon>
        <taxon>Chromadorea</taxon>
        <taxon>Rhabditida</taxon>
        <taxon>Rhabditina</taxon>
        <taxon>Rhabditomorpha</taxon>
        <taxon>Strongyloidea</taxon>
        <taxon>Trichostrongylidae</taxon>
        <taxon>Trichostrongylus</taxon>
    </lineage>
</organism>
<dbReference type="EMBL" id="WIXE01023207">
    <property type="protein sequence ID" value="KAK5966707.1"/>
    <property type="molecule type" value="Genomic_DNA"/>
</dbReference>
<feature type="non-terminal residue" evidence="5">
    <location>
        <position position="1121"/>
    </location>
</feature>
<dbReference type="AlphaFoldDB" id="A0AAN8IEZ9"/>
<feature type="region of interest" description="Disordered" evidence="2">
    <location>
        <begin position="1018"/>
        <end position="1041"/>
    </location>
</feature>
<dbReference type="InterPro" id="IPR057133">
    <property type="entry name" value="Spectrin_Anc-1_2"/>
</dbReference>
<comment type="caution">
    <text evidence="5">The sequence shown here is derived from an EMBL/GenBank/DDBJ whole genome shotgun (WGS) entry which is preliminary data.</text>
</comment>
<gene>
    <name evidence="5" type="ORF">GCK32_018358</name>
</gene>
<keyword evidence="6" id="KW-1185">Reference proteome</keyword>
<feature type="domain" description="Nuclear anchorage protein 1 spectrin-like repeat" evidence="3">
    <location>
        <begin position="65"/>
        <end position="178"/>
    </location>
</feature>
<feature type="non-terminal residue" evidence="5">
    <location>
        <position position="1"/>
    </location>
</feature>
<protein>
    <recommendedName>
        <fullName evidence="7">Nuclear anchorage protein 1</fullName>
    </recommendedName>
</protein>
<feature type="compositionally biased region" description="Polar residues" evidence="2">
    <location>
        <begin position="985"/>
        <end position="994"/>
    </location>
</feature>
<evidence type="ECO:0000313" key="5">
    <source>
        <dbReference type="EMBL" id="KAK5966707.1"/>
    </source>
</evidence>
<dbReference type="Proteomes" id="UP001331761">
    <property type="component" value="Unassembled WGS sequence"/>
</dbReference>
<dbReference type="Pfam" id="PF24611">
    <property type="entry name" value="Spectrin_Anc-1"/>
    <property type="match status" value="1"/>
</dbReference>
<evidence type="ECO:0008006" key="7">
    <source>
        <dbReference type="Google" id="ProtNLM"/>
    </source>
</evidence>
<dbReference type="InterPro" id="IPR057134">
    <property type="entry name" value="Spectrin_Anc-1_3"/>
</dbReference>
<accession>A0AAN8IEZ9</accession>
<evidence type="ECO:0000259" key="3">
    <source>
        <dbReference type="Pfam" id="PF24611"/>
    </source>
</evidence>
<feature type="domain" description="Nuclear anchorage protein 1 spectrin repeat" evidence="4">
    <location>
        <begin position="769"/>
        <end position="841"/>
    </location>
</feature>
<dbReference type="Pfam" id="PF24615">
    <property type="entry name" value="Spectrin_Anc-1_2"/>
    <property type="match status" value="1"/>
</dbReference>
<evidence type="ECO:0000256" key="2">
    <source>
        <dbReference type="SAM" id="MobiDB-lite"/>
    </source>
</evidence>
<reference evidence="5 6" key="1">
    <citation type="submission" date="2019-10" db="EMBL/GenBank/DDBJ databases">
        <title>Assembly and Annotation for the nematode Trichostrongylus colubriformis.</title>
        <authorList>
            <person name="Martin J."/>
        </authorList>
    </citation>
    <scope>NUCLEOTIDE SEQUENCE [LARGE SCALE GENOMIC DNA]</scope>
    <source>
        <strain evidence="5">G859</strain>
        <tissue evidence="5">Whole worm</tissue>
    </source>
</reference>
<sequence>SRLVQLVNDADRLLGDAEGVPAQYRPSAEELTKECKKAVELLQNAPKSHPSVESLETALSSAENMIPVLEERANNWDEFVKVRDEADVELDKLRQPLDAVLSKPRRTINDAKVDFDVISAERQKSHILDGKVRRLQELSELLDPLDSAYADVRFIDVDAEQTVQQYDDVLNELSSEIEDESLLCDSVDHFITEMNTICETLAKQPTKETIENIEQFQIPALRAQLSMLEQRHDEANHGRKHVDPDSSRLSILNDRMGSLDALLRDAKASAEKDEQDHLNELLRIQISELHTIPLRDISEKSLDDIEKQIHILPIESAEPLQKQIDDMRNAKKQHDDDFRQAQERLAMIEEAIATLPSTRDIETLEANLERMRDARDSLMNLSPDVLDEENIADKVKNMKKTIEDSMKRDEEELQKMLIDRDTRNNIIESLDQIQREVEELENIVPITLPSSSDLIDFQQAKTPKLFSKLDAISDIPHDLLPKKEDLTNRVDIINKKLDDQVNEMKNFEQKTVDLQNVVDECRGKLKTRDSPASIDDVTKDEQDLSAILLAIDSIPQEDLSPRNQLARDVNNIKEQVKGQLATVRKALPDEMKARQQQNELKDRLSSIADALTRVDPENLESAKQQLTSIDAELQKLSGVADACQQFATISSPVVSHDDLDKTLPEQVDKLQKECDEKKKDIEQIAQLNAVAPEILLISESLQQQPEEIPQNLNDQQSVLEELETKKQRLENLIQTIPAGEATEELRQRSAWDLSRLKDLLKRLGDSVGDKLAALAAFNVARKDAEDQLLMITSPESDAKTPEDLRKDEDSLERLRQSITQFDSSDLDDEQRDEHAQLLDRIFSEKAAYEHCTVLQMPAASMPTAEVSSIEVPIGSSNEFDKRVQDVLDVTTSVEVILDDEIPDSNALLDAREKLKAQEAVLAELSDVASARAQLGDCEGLDVVSSLHEQFSAVRCALEDRIGDLLAEESTSIAAQEESTNDVHSHQTASEHALSDTSYDVYPKLSEFLVSQLVDDAERKATDGPNSAQEDSARRSNDDAPPMSYIQILDQLQREVEELENTVPIALPSSSDLIDLQQAKIPKLFSKLDAISDIPHDLLPKKEDLTNRVDIINKKLDDQVNE</sequence>
<feature type="region of interest" description="Disordered" evidence="2">
    <location>
        <begin position="971"/>
        <end position="994"/>
    </location>
</feature>